<sequence length="132" mass="14919">MTGIIVTQSNIFISRYPIKPGKRDAFLAIFNPLWQNATEFMQENANFVFYGFGRDPNVMVAIESYKNEEAVNAIRKTDAFKQLVSQMLDLCSGPMTMELFNGLEMGPDIFDVYAQGKSTVHPQTATNYAEFL</sequence>
<evidence type="ECO:0000313" key="2">
    <source>
        <dbReference type="EMBL" id="MFC3443473.1"/>
    </source>
</evidence>
<reference evidence="3" key="1">
    <citation type="journal article" date="2019" name="Int. J. Syst. Evol. Microbiol.">
        <title>The Global Catalogue of Microorganisms (GCM) 10K type strain sequencing project: providing services to taxonomists for standard genome sequencing and annotation.</title>
        <authorList>
            <consortium name="The Broad Institute Genomics Platform"/>
            <consortium name="The Broad Institute Genome Sequencing Center for Infectious Disease"/>
            <person name="Wu L."/>
            <person name="Ma J."/>
        </authorList>
    </citation>
    <scope>NUCLEOTIDE SEQUENCE [LARGE SCALE GENOMIC DNA]</scope>
    <source>
        <strain evidence="3">CCM 7491</strain>
    </source>
</reference>
<dbReference type="InterPro" id="IPR011008">
    <property type="entry name" value="Dimeric_a/b-barrel"/>
</dbReference>
<evidence type="ECO:0000313" key="3">
    <source>
        <dbReference type="Proteomes" id="UP001595681"/>
    </source>
</evidence>
<dbReference type="SUPFAM" id="SSF54909">
    <property type="entry name" value="Dimeric alpha+beta barrel"/>
    <property type="match status" value="1"/>
</dbReference>
<evidence type="ECO:0000259" key="1">
    <source>
        <dbReference type="PROSITE" id="PS51725"/>
    </source>
</evidence>
<proteinExistence type="predicted"/>
<feature type="domain" description="ABM" evidence="1">
    <location>
        <begin position="10"/>
        <end position="100"/>
    </location>
</feature>
<protein>
    <submittedName>
        <fullName evidence="2">Quinol monooxygenase</fullName>
        <ecNumber evidence="2">1.-.-.-</ecNumber>
    </submittedName>
</protein>
<comment type="caution">
    <text evidence="2">The sequence shown here is derived from an EMBL/GenBank/DDBJ whole genome shotgun (WGS) entry which is preliminary data.</text>
</comment>
<dbReference type="Gene3D" id="3.30.70.100">
    <property type="match status" value="1"/>
</dbReference>
<dbReference type="EC" id="1.-.-.-" evidence="2"/>
<dbReference type="PROSITE" id="PS51725">
    <property type="entry name" value="ABM"/>
    <property type="match status" value="1"/>
</dbReference>
<keyword evidence="2" id="KW-0560">Oxidoreductase</keyword>
<dbReference type="EMBL" id="JBHRVU010000005">
    <property type="protein sequence ID" value="MFC3443473.1"/>
    <property type="molecule type" value="Genomic_DNA"/>
</dbReference>
<dbReference type="Proteomes" id="UP001595681">
    <property type="component" value="Unassembled WGS sequence"/>
</dbReference>
<keyword evidence="3" id="KW-1185">Reference proteome</keyword>
<dbReference type="InterPro" id="IPR007138">
    <property type="entry name" value="ABM_dom"/>
</dbReference>
<organism evidence="2 3">
    <name type="scientific">Sphingobium rhizovicinum</name>
    <dbReference type="NCBI Taxonomy" id="432308"/>
    <lineage>
        <taxon>Bacteria</taxon>
        <taxon>Pseudomonadati</taxon>
        <taxon>Pseudomonadota</taxon>
        <taxon>Alphaproteobacteria</taxon>
        <taxon>Sphingomonadales</taxon>
        <taxon>Sphingomonadaceae</taxon>
        <taxon>Sphingobium</taxon>
    </lineage>
</organism>
<accession>A0ABV7NL56</accession>
<dbReference type="Pfam" id="PF03992">
    <property type="entry name" value="ABM"/>
    <property type="match status" value="1"/>
</dbReference>
<gene>
    <name evidence="2" type="ORF">ACFOKF_20155</name>
</gene>
<name>A0ABV7NL56_9SPHN</name>
<dbReference type="GO" id="GO:0004497">
    <property type="term" value="F:monooxygenase activity"/>
    <property type="evidence" value="ECO:0007669"/>
    <property type="project" value="UniProtKB-KW"/>
</dbReference>
<dbReference type="RefSeq" id="WP_380798243.1">
    <property type="nucleotide sequence ID" value="NZ_JBHRVU010000005.1"/>
</dbReference>
<keyword evidence="2" id="KW-0503">Monooxygenase</keyword>